<evidence type="ECO:0000313" key="8">
    <source>
        <dbReference type="EMBL" id="OFI35607.1"/>
    </source>
</evidence>
<dbReference type="Proteomes" id="UP000176037">
    <property type="component" value="Unassembled WGS sequence"/>
</dbReference>
<proteinExistence type="inferred from homology"/>
<feature type="transmembrane region" description="Helical" evidence="6">
    <location>
        <begin position="63"/>
        <end position="83"/>
    </location>
</feature>
<feature type="transmembrane region" description="Helical" evidence="6">
    <location>
        <begin position="243"/>
        <end position="261"/>
    </location>
</feature>
<gene>
    <name evidence="8" type="ORF">BFC17_12690</name>
</gene>
<evidence type="ECO:0000313" key="9">
    <source>
        <dbReference type="Proteomes" id="UP000176037"/>
    </source>
</evidence>
<evidence type="ECO:0000256" key="5">
    <source>
        <dbReference type="ARBA" id="ARBA00023136"/>
    </source>
</evidence>
<evidence type="ECO:0000256" key="6">
    <source>
        <dbReference type="SAM" id="Phobius"/>
    </source>
</evidence>
<dbReference type="SUPFAM" id="SSF103481">
    <property type="entry name" value="Multidrug resistance efflux transporter EmrE"/>
    <property type="match status" value="2"/>
</dbReference>
<dbReference type="OrthoDB" id="2352272at2"/>
<dbReference type="AlphaFoldDB" id="A0A1E8FI35"/>
<feature type="transmembrane region" description="Helical" evidence="6">
    <location>
        <begin position="89"/>
        <end position="106"/>
    </location>
</feature>
<dbReference type="InterPro" id="IPR037185">
    <property type="entry name" value="EmrE-like"/>
</dbReference>
<keyword evidence="3 6" id="KW-0812">Transmembrane</keyword>
<dbReference type="PANTHER" id="PTHR32322">
    <property type="entry name" value="INNER MEMBRANE TRANSPORTER"/>
    <property type="match status" value="1"/>
</dbReference>
<evidence type="ECO:0000256" key="3">
    <source>
        <dbReference type="ARBA" id="ARBA00022692"/>
    </source>
</evidence>
<comment type="subcellular location">
    <subcellularLocation>
        <location evidence="1">Membrane</location>
        <topology evidence="1">Multi-pass membrane protein</topology>
    </subcellularLocation>
</comment>
<name>A0A1E8FI35_9ALTE</name>
<feature type="domain" description="EamA" evidence="7">
    <location>
        <begin position="3"/>
        <end position="134"/>
    </location>
</feature>
<organism evidence="8 9">
    <name type="scientific">Alteromonas lipolytica</name>
    <dbReference type="NCBI Taxonomy" id="1856405"/>
    <lineage>
        <taxon>Bacteria</taxon>
        <taxon>Pseudomonadati</taxon>
        <taxon>Pseudomonadota</taxon>
        <taxon>Gammaproteobacteria</taxon>
        <taxon>Alteromonadales</taxon>
        <taxon>Alteromonadaceae</taxon>
        <taxon>Alteromonas/Salinimonas group</taxon>
        <taxon>Alteromonas</taxon>
    </lineage>
</organism>
<dbReference type="STRING" id="1856405.BFC17_12690"/>
<evidence type="ECO:0000256" key="4">
    <source>
        <dbReference type="ARBA" id="ARBA00022989"/>
    </source>
</evidence>
<comment type="caution">
    <text evidence="8">The sequence shown here is derived from an EMBL/GenBank/DDBJ whole genome shotgun (WGS) entry which is preliminary data.</text>
</comment>
<dbReference type="InterPro" id="IPR000620">
    <property type="entry name" value="EamA_dom"/>
</dbReference>
<keyword evidence="9" id="KW-1185">Reference proteome</keyword>
<keyword evidence="5 6" id="KW-0472">Membrane</keyword>
<dbReference type="GO" id="GO:0016020">
    <property type="term" value="C:membrane"/>
    <property type="evidence" value="ECO:0007669"/>
    <property type="project" value="UniProtKB-SubCell"/>
</dbReference>
<comment type="similarity">
    <text evidence="2">Belongs to the EamA transporter family.</text>
</comment>
<dbReference type="RefSeq" id="WP_070175351.1">
    <property type="nucleotide sequence ID" value="NZ_BMJR01000006.1"/>
</dbReference>
<dbReference type="PANTHER" id="PTHR32322:SF2">
    <property type="entry name" value="EAMA DOMAIN-CONTAINING PROTEIN"/>
    <property type="match status" value="1"/>
</dbReference>
<dbReference type="EMBL" id="MJIC01000009">
    <property type="protein sequence ID" value="OFI35607.1"/>
    <property type="molecule type" value="Genomic_DNA"/>
</dbReference>
<protein>
    <recommendedName>
        <fullName evidence="7">EamA domain-containing protein</fullName>
    </recommendedName>
</protein>
<feature type="transmembrane region" description="Helical" evidence="6">
    <location>
        <begin position="185"/>
        <end position="206"/>
    </location>
</feature>
<feature type="transmembrane region" description="Helical" evidence="6">
    <location>
        <begin position="29"/>
        <end position="51"/>
    </location>
</feature>
<keyword evidence="4 6" id="KW-1133">Transmembrane helix</keyword>
<dbReference type="InterPro" id="IPR050638">
    <property type="entry name" value="AA-Vitamin_Transporters"/>
</dbReference>
<feature type="domain" description="EamA" evidence="7">
    <location>
        <begin position="149"/>
        <end position="285"/>
    </location>
</feature>
<reference evidence="8 9" key="1">
    <citation type="submission" date="2016-09" db="EMBL/GenBank/DDBJ databases">
        <title>Alteromonas lipolytica, a new species isolated from sea water.</title>
        <authorList>
            <person name="Wu Y.-H."/>
            <person name="Cheng H."/>
            <person name="Xu X.-W."/>
        </authorList>
    </citation>
    <scope>NUCLEOTIDE SEQUENCE [LARGE SCALE GENOMIC DNA]</scope>
    <source>
        <strain evidence="8 9">JW12</strain>
    </source>
</reference>
<feature type="transmembrane region" description="Helical" evidence="6">
    <location>
        <begin position="5"/>
        <end position="23"/>
    </location>
</feature>
<feature type="transmembrane region" description="Helical" evidence="6">
    <location>
        <begin position="118"/>
        <end position="138"/>
    </location>
</feature>
<accession>A0A1E8FI35</accession>
<evidence type="ECO:0000256" key="1">
    <source>
        <dbReference type="ARBA" id="ARBA00004141"/>
    </source>
</evidence>
<feature type="transmembrane region" description="Helical" evidence="6">
    <location>
        <begin position="144"/>
        <end position="164"/>
    </location>
</feature>
<evidence type="ECO:0000256" key="2">
    <source>
        <dbReference type="ARBA" id="ARBA00007362"/>
    </source>
</evidence>
<evidence type="ECO:0000259" key="7">
    <source>
        <dbReference type="Pfam" id="PF00892"/>
    </source>
</evidence>
<sequence length="297" mass="32642">MTLFLYILTVAIWGTTWLAIYFQLGDVDIVVSIFYRFALATLILIPLVVIIGKARLGSRQDQFYFVAQGGCLFSLNFICFYYATQFIPSGLVSVIFCLATLYNAVNSRLFFGTRVERYVWLASLFGISGLALLMSPQIHLDDSWINTLTGVGIAALGTLFFSFGNMISVRHGKVGIKPLQSNMWAMLYGTLILLAICVISGATFRLATNAEYLWSLFYLALFGSVIGFTAYLSLVIRVGPGTAAYTTVLFPVVALSLSAFFEGYQWTSASSAGLLLILTGNYLMINKGIRIKRAVAA</sequence>
<feature type="transmembrane region" description="Helical" evidence="6">
    <location>
        <begin position="267"/>
        <end position="285"/>
    </location>
</feature>
<dbReference type="Pfam" id="PF00892">
    <property type="entry name" value="EamA"/>
    <property type="match status" value="2"/>
</dbReference>
<feature type="transmembrane region" description="Helical" evidence="6">
    <location>
        <begin position="212"/>
        <end position="236"/>
    </location>
</feature>